<dbReference type="RefSeq" id="WP_151162917.1">
    <property type="nucleotide sequence ID" value="NZ_WKJO01000001.1"/>
</dbReference>
<protein>
    <submittedName>
        <fullName evidence="1">Uncharacterized protein</fullName>
    </submittedName>
</protein>
<keyword evidence="2" id="KW-1185">Reference proteome</keyword>
<evidence type="ECO:0000313" key="2">
    <source>
        <dbReference type="Proteomes" id="UP000439022"/>
    </source>
</evidence>
<reference evidence="1 2" key="1">
    <citation type="submission" date="2019-11" db="EMBL/GenBank/DDBJ databases">
        <title>Whole genome sequence of Haloferax sp. MBLA0076.</title>
        <authorList>
            <person name="Seo M.-J."/>
            <person name="Cho E.-S."/>
        </authorList>
    </citation>
    <scope>NUCLEOTIDE SEQUENCE [LARGE SCALE GENOMIC DNA]</scope>
    <source>
        <strain evidence="1 2">MBLA0076</strain>
    </source>
</reference>
<dbReference type="AlphaFoldDB" id="A0A6A8GL89"/>
<name>A0A6A8GL89_9EURY</name>
<evidence type="ECO:0000313" key="1">
    <source>
        <dbReference type="EMBL" id="MRX22420.1"/>
    </source>
</evidence>
<gene>
    <name evidence="1" type="ORF">GJR96_10675</name>
</gene>
<proteinExistence type="predicted"/>
<sequence>MVELELVLVTLLVIFFVGAVAMLGATAVAAWVTARLATNALALARPVVLGPTDIRDVELKVAGLRALDHVDSAVVTAVVPERRRGKHGFSRFSLNDGVRFDLALATPDDRRARLWVPFPNQLTGESRLERVAAACGVFPDEISDAVGTELPLVRGSDGTWRVPEYRGATRDSEYTGPAYESEWV</sequence>
<dbReference type="EMBL" id="WKJO01000001">
    <property type="protein sequence ID" value="MRX22420.1"/>
    <property type="molecule type" value="Genomic_DNA"/>
</dbReference>
<organism evidence="1 2">
    <name type="scientific">Haloferax litoreum</name>
    <dbReference type="NCBI Taxonomy" id="2666140"/>
    <lineage>
        <taxon>Archaea</taxon>
        <taxon>Methanobacteriati</taxon>
        <taxon>Methanobacteriota</taxon>
        <taxon>Stenosarchaea group</taxon>
        <taxon>Halobacteria</taxon>
        <taxon>Halobacteriales</taxon>
        <taxon>Haloferacaceae</taxon>
        <taxon>Haloferax</taxon>
    </lineage>
</organism>
<dbReference type="Proteomes" id="UP000439022">
    <property type="component" value="Unassembled WGS sequence"/>
</dbReference>
<accession>A0A6A8GL89</accession>
<comment type="caution">
    <text evidence="1">The sequence shown here is derived from an EMBL/GenBank/DDBJ whole genome shotgun (WGS) entry which is preliminary data.</text>
</comment>